<dbReference type="AlphaFoldDB" id="A0A381YQ32"/>
<dbReference type="Gene3D" id="1.10.8.350">
    <property type="entry name" value="Bacterial muramidase"/>
    <property type="match status" value="1"/>
</dbReference>
<dbReference type="InterPro" id="IPR023346">
    <property type="entry name" value="Lysozyme-like_dom_sf"/>
</dbReference>
<dbReference type="EMBL" id="UINC01018761">
    <property type="protein sequence ID" value="SVA79070.1"/>
    <property type="molecule type" value="Genomic_DNA"/>
</dbReference>
<evidence type="ECO:0000259" key="1">
    <source>
        <dbReference type="Pfam" id="PF13406"/>
    </source>
</evidence>
<dbReference type="InterPro" id="IPR043426">
    <property type="entry name" value="MltB-like"/>
</dbReference>
<protein>
    <recommendedName>
        <fullName evidence="1">Transglycosylase SLT domain-containing protein</fullName>
    </recommendedName>
</protein>
<reference evidence="2" key="1">
    <citation type="submission" date="2018-05" db="EMBL/GenBank/DDBJ databases">
        <authorList>
            <person name="Lanie J.A."/>
            <person name="Ng W.-L."/>
            <person name="Kazmierczak K.M."/>
            <person name="Andrzejewski T.M."/>
            <person name="Davidsen T.M."/>
            <person name="Wayne K.J."/>
            <person name="Tettelin H."/>
            <person name="Glass J.I."/>
            <person name="Rusch D."/>
            <person name="Podicherti R."/>
            <person name="Tsui H.-C.T."/>
            <person name="Winkler M.E."/>
        </authorList>
    </citation>
    <scope>NUCLEOTIDE SEQUENCE</scope>
</reference>
<evidence type="ECO:0000313" key="2">
    <source>
        <dbReference type="EMBL" id="SVA79070.1"/>
    </source>
</evidence>
<accession>A0A381YQ32</accession>
<gene>
    <name evidence="2" type="ORF">METZ01_LOCUS131924</name>
</gene>
<name>A0A381YQ32_9ZZZZ</name>
<dbReference type="InterPro" id="IPR031304">
    <property type="entry name" value="SLT_2"/>
</dbReference>
<dbReference type="GO" id="GO:0009253">
    <property type="term" value="P:peptidoglycan catabolic process"/>
    <property type="evidence" value="ECO:0007669"/>
    <property type="project" value="TreeGrafter"/>
</dbReference>
<sequence>MRLLFFMVIITILFAGDKEALREDVLNDPAFQKVWSYLEDKDVPKDYIVNTFLDSGIQIHPKIINSFNNPYEKKSWDVYRKIFMTDKRLMGGIKFFEENRKLVMQVSDSMRVDPYLLVSLIGIESNYGRHYGQYTVFNALYTLIHQLPRKVKWASRELAEFILLCHGNKIDPHSIYGSYAGAFGFGQFIPSSFNNYAIDFDGDSVRHHDEWPDVLGSIANYLLKNGYKSDNDDYSKGSRNWKSVFAYNHSNNYVGVVMELRQEIKNGIIEN</sequence>
<dbReference type="Pfam" id="PF13406">
    <property type="entry name" value="SLT_2"/>
    <property type="match status" value="1"/>
</dbReference>
<dbReference type="SUPFAM" id="SSF53955">
    <property type="entry name" value="Lysozyme-like"/>
    <property type="match status" value="1"/>
</dbReference>
<dbReference type="PANTHER" id="PTHR30163">
    <property type="entry name" value="MEMBRANE-BOUND LYTIC MUREIN TRANSGLYCOSYLASE B"/>
    <property type="match status" value="1"/>
</dbReference>
<dbReference type="GO" id="GO:0008933">
    <property type="term" value="F:peptidoglycan lytic transglycosylase activity"/>
    <property type="evidence" value="ECO:0007669"/>
    <property type="project" value="TreeGrafter"/>
</dbReference>
<dbReference type="CDD" id="cd13399">
    <property type="entry name" value="Slt35-like"/>
    <property type="match status" value="1"/>
</dbReference>
<dbReference type="PANTHER" id="PTHR30163:SF9">
    <property type="entry name" value="MEMBRANE-BOUND LYTIC MUREIN TRANSGLYCOSYLASE B"/>
    <property type="match status" value="1"/>
</dbReference>
<feature type="domain" description="Transglycosylase SLT" evidence="1">
    <location>
        <begin position="29"/>
        <end position="231"/>
    </location>
</feature>
<organism evidence="2">
    <name type="scientific">marine metagenome</name>
    <dbReference type="NCBI Taxonomy" id="408172"/>
    <lineage>
        <taxon>unclassified sequences</taxon>
        <taxon>metagenomes</taxon>
        <taxon>ecological metagenomes</taxon>
    </lineage>
</organism>
<proteinExistence type="predicted"/>